<dbReference type="RefSeq" id="WP_174140034.1">
    <property type="nucleotide sequence ID" value="NZ_JABUFE010000022.1"/>
</dbReference>
<feature type="transmembrane region" description="Helical" evidence="7">
    <location>
        <begin position="269"/>
        <end position="292"/>
    </location>
</feature>
<name>A0ABX2IVD2_9RHOB</name>
<evidence type="ECO:0000256" key="3">
    <source>
        <dbReference type="ARBA" id="ARBA00022475"/>
    </source>
</evidence>
<dbReference type="InterPro" id="IPR003838">
    <property type="entry name" value="ABC3_permease_C"/>
</dbReference>
<evidence type="ECO:0000313" key="11">
    <source>
        <dbReference type="Proteomes" id="UP000777935"/>
    </source>
</evidence>
<evidence type="ECO:0000259" key="9">
    <source>
        <dbReference type="Pfam" id="PF12704"/>
    </source>
</evidence>
<comment type="subcellular location">
    <subcellularLocation>
        <location evidence="1">Cell membrane</location>
        <topology evidence="1">Multi-pass membrane protein</topology>
    </subcellularLocation>
</comment>
<dbReference type="PANTHER" id="PTHR43738:SF1">
    <property type="entry name" value="HEMIN TRANSPORT SYSTEM PERMEASE PROTEIN HRTB-RELATED"/>
    <property type="match status" value="1"/>
</dbReference>
<dbReference type="PIRSF" id="PIRSF031773">
    <property type="entry name" value="DevC"/>
    <property type="match status" value="1"/>
</dbReference>
<dbReference type="PANTHER" id="PTHR43738">
    <property type="entry name" value="ABC TRANSPORTER, MEMBRANE PROTEIN"/>
    <property type="match status" value="1"/>
</dbReference>
<evidence type="ECO:0000313" key="10">
    <source>
        <dbReference type="EMBL" id="NSX56882.1"/>
    </source>
</evidence>
<protein>
    <submittedName>
        <fullName evidence="10">FtsX-like permease family protein</fullName>
    </submittedName>
</protein>
<dbReference type="Pfam" id="PF02687">
    <property type="entry name" value="FtsX"/>
    <property type="match status" value="1"/>
</dbReference>
<dbReference type="EMBL" id="JABUFE010000022">
    <property type="protein sequence ID" value="NSX56882.1"/>
    <property type="molecule type" value="Genomic_DNA"/>
</dbReference>
<evidence type="ECO:0000256" key="6">
    <source>
        <dbReference type="ARBA" id="ARBA00023136"/>
    </source>
</evidence>
<keyword evidence="6 7" id="KW-0472">Membrane</keyword>
<evidence type="ECO:0000256" key="4">
    <source>
        <dbReference type="ARBA" id="ARBA00022692"/>
    </source>
</evidence>
<feature type="domain" description="ABC3 transporter permease C-terminal" evidence="8">
    <location>
        <begin position="275"/>
        <end position="388"/>
    </location>
</feature>
<gene>
    <name evidence="10" type="ORF">HRQ87_19040</name>
</gene>
<evidence type="ECO:0000256" key="5">
    <source>
        <dbReference type="ARBA" id="ARBA00022989"/>
    </source>
</evidence>
<keyword evidence="3" id="KW-1003">Cell membrane</keyword>
<evidence type="ECO:0000256" key="2">
    <source>
        <dbReference type="ARBA" id="ARBA00022448"/>
    </source>
</evidence>
<dbReference type="Proteomes" id="UP000777935">
    <property type="component" value="Unassembled WGS sequence"/>
</dbReference>
<dbReference type="InterPro" id="IPR025857">
    <property type="entry name" value="MacB_PCD"/>
</dbReference>
<feature type="transmembrane region" description="Helical" evidence="7">
    <location>
        <begin position="361"/>
        <end position="380"/>
    </location>
</feature>
<keyword evidence="4 7" id="KW-0812">Transmembrane</keyword>
<dbReference type="Pfam" id="PF12704">
    <property type="entry name" value="MacB_PCD"/>
    <property type="match status" value="1"/>
</dbReference>
<evidence type="ECO:0000256" key="1">
    <source>
        <dbReference type="ARBA" id="ARBA00004651"/>
    </source>
</evidence>
<keyword evidence="11" id="KW-1185">Reference proteome</keyword>
<feature type="domain" description="MacB-like periplasmic core" evidence="9">
    <location>
        <begin position="29"/>
        <end position="240"/>
    </location>
</feature>
<proteinExistence type="predicted"/>
<evidence type="ECO:0000259" key="8">
    <source>
        <dbReference type="Pfam" id="PF02687"/>
    </source>
</evidence>
<dbReference type="InterPro" id="IPR005891">
    <property type="entry name" value="DevC"/>
</dbReference>
<dbReference type="InterPro" id="IPR051125">
    <property type="entry name" value="ABC-4/HrtB_transporter"/>
</dbReference>
<accession>A0ABX2IVD2</accession>
<comment type="caution">
    <text evidence="10">The sequence shown here is derived from an EMBL/GenBank/DDBJ whole genome shotgun (WGS) entry which is preliminary data.</text>
</comment>
<evidence type="ECO:0000256" key="7">
    <source>
        <dbReference type="SAM" id="Phobius"/>
    </source>
</evidence>
<organism evidence="10 11">
    <name type="scientific">Parasulfitobacter algicola</name>
    <dbReference type="NCBI Taxonomy" id="2614809"/>
    <lineage>
        <taxon>Bacteria</taxon>
        <taxon>Pseudomonadati</taxon>
        <taxon>Pseudomonadota</taxon>
        <taxon>Alphaproteobacteria</taxon>
        <taxon>Rhodobacterales</taxon>
        <taxon>Roseobacteraceae</taxon>
        <taxon>Parasulfitobacter</taxon>
    </lineage>
</organism>
<feature type="transmembrane region" description="Helical" evidence="7">
    <location>
        <begin position="26"/>
        <end position="50"/>
    </location>
</feature>
<reference evidence="10 11" key="1">
    <citation type="submission" date="2020-06" db="EMBL/GenBank/DDBJ databases">
        <title>Sulfitobacter algicola sp. nov., isolated from green algae.</title>
        <authorList>
            <person name="Wang C."/>
        </authorList>
    </citation>
    <scope>NUCLEOTIDE SEQUENCE [LARGE SCALE GENOMIC DNA]</scope>
    <source>
        <strain evidence="10 11">1151</strain>
    </source>
</reference>
<sequence length="392" mass="42175">MTWILERLLGRLPLGWLQLINRKGRFFSATLGVGFAVTLVLFQLGFIGALSGSVQLPYQAIRADFILSGPDARTLTDGTATPRQRVYEALSVNGIDSASPFYIGTAVYKIPNGRDASFRIFGVEPETLATFWREDIAQFAPILEVARTATIDGLTRGVPPDFLNGVGTGAPQPLNLNGIPVGLVGTFEIGPGFDSDGYIFVSTRTFFQIFPEQDPGAPAHVFVKVAPGQDLLSVRQDLEAQYDPTETLTRSIEEALADEVMVQTVEAPIGIIFGFGAVMGVFVGLVIVYQVLSTEVSDHIREYATLKAVGYRNRFFSSIVLEQAAILGICGFVPGALLATVLYGMISGATGLPMVMEQARLTNVLIGTLVACAFSGLLAARRLRAAEPAELY</sequence>
<keyword evidence="2" id="KW-0813">Transport</keyword>
<feature type="transmembrane region" description="Helical" evidence="7">
    <location>
        <begin position="324"/>
        <end position="346"/>
    </location>
</feature>
<keyword evidence="5 7" id="KW-1133">Transmembrane helix</keyword>